<dbReference type="Proteomes" id="UP000887116">
    <property type="component" value="Unassembled WGS sequence"/>
</dbReference>
<gene>
    <name evidence="1" type="ORF">TNCT_339971</name>
</gene>
<protein>
    <submittedName>
        <fullName evidence="1">Uncharacterized protein</fullName>
    </submittedName>
</protein>
<dbReference type="AlphaFoldDB" id="A0A8X6I9B8"/>
<sequence length="128" mass="14293">METPQDNFFLSLFLGRRTLHFGHPLGRGKTHYYRMEGTPSCFALREGRKPYAACGIPLPHGVLLQAAAVALNPSSHPVESLGMHFAVQGYREIGRDVTILESEYSAWKSKLGCVGKNRFGMWQKEGVK</sequence>
<dbReference type="OrthoDB" id="10424591at2759"/>
<comment type="caution">
    <text evidence="1">The sequence shown here is derived from an EMBL/GenBank/DDBJ whole genome shotgun (WGS) entry which is preliminary data.</text>
</comment>
<organism evidence="1 2">
    <name type="scientific">Trichonephila clavata</name>
    <name type="common">Joro spider</name>
    <name type="synonym">Nephila clavata</name>
    <dbReference type="NCBI Taxonomy" id="2740835"/>
    <lineage>
        <taxon>Eukaryota</taxon>
        <taxon>Metazoa</taxon>
        <taxon>Ecdysozoa</taxon>
        <taxon>Arthropoda</taxon>
        <taxon>Chelicerata</taxon>
        <taxon>Arachnida</taxon>
        <taxon>Araneae</taxon>
        <taxon>Araneomorphae</taxon>
        <taxon>Entelegynae</taxon>
        <taxon>Araneoidea</taxon>
        <taxon>Nephilidae</taxon>
        <taxon>Trichonephila</taxon>
    </lineage>
</organism>
<proteinExistence type="predicted"/>
<evidence type="ECO:0000313" key="2">
    <source>
        <dbReference type="Proteomes" id="UP000887116"/>
    </source>
</evidence>
<dbReference type="EMBL" id="BMAO01005300">
    <property type="protein sequence ID" value="GFR00525.1"/>
    <property type="molecule type" value="Genomic_DNA"/>
</dbReference>
<evidence type="ECO:0000313" key="1">
    <source>
        <dbReference type="EMBL" id="GFR00525.1"/>
    </source>
</evidence>
<name>A0A8X6I9B8_TRICU</name>
<reference evidence="1" key="1">
    <citation type="submission" date="2020-07" db="EMBL/GenBank/DDBJ databases">
        <title>Multicomponent nature underlies the extraordinary mechanical properties of spider dragline silk.</title>
        <authorList>
            <person name="Kono N."/>
            <person name="Nakamura H."/>
            <person name="Mori M."/>
            <person name="Yoshida Y."/>
            <person name="Ohtoshi R."/>
            <person name="Malay A.D."/>
            <person name="Moran D.A.P."/>
            <person name="Tomita M."/>
            <person name="Numata K."/>
            <person name="Arakawa K."/>
        </authorList>
    </citation>
    <scope>NUCLEOTIDE SEQUENCE</scope>
</reference>
<accession>A0A8X6I9B8</accession>
<keyword evidence="2" id="KW-1185">Reference proteome</keyword>